<evidence type="ECO:0000313" key="2">
    <source>
        <dbReference type="Proteomes" id="UP000692954"/>
    </source>
</evidence>
<gene>
    <name evidence="1" type="ORF">PSON_ATCC_30995.1.T0120343</name>
</gene>
<dbReference type="Proteomes" id="UP000692954">
    <property type="component" value="Unassembled WGS sequence"/>
</dbReference>
<name>A0A8S1KT15_9CILI</name>
<protein>
    <submittedName>
        <fullName evidence="1">Uncharacterized protein</fullName>
    </submittedName>
</protein>
<evidence type="ECO:0000313" key="1">
    <source>
        <dbReference type="EMBL" id="CAD8058700.1"/>
    </source>
</evidence>
<sequence length="149" mass="17418">MQYSDLEEANEESSPDKPIQEINKYQLTPILFPNTSPRKLQDVHSYYSKQSISPLSNDDEDKFEDFEDLQVMKNINDNNVITGSNTCPNLTDSRSKNQEQLQLSQYMFNYKSNQKISIPRASIFKIQHLSQKKLKQQNITLRQSQNLQE</sequence>
<dbReference type="OrthoDB" id="309265at2759"/>
<accession>A0A8S1KT15</accession>
<keyword evidence="2" id="KW-1185">Reference proteome</keyword>
<comment type="caution">
    <text evidence="1">The sequence shown here is derived from an EMBL/GenBank/DDBJ whole genome shotgun (WGS) entry which is preliminary data.</text>
</comment>
<reference evidence="1" key="1">
    <citation type="submission" date="2021-01" db="EMBL/GenBank/DDBJ databases">
        <authorList>
            <consortium name="Genoscope - CEA"/>
            <person name="William W."/>
        </authorList>
    </citation>
    <scope>NUCLEOTIDE SEQUENCE</scope>
</reference>
<dbReference type="EMBL" id="CAJJDN010000012">
    <property type="protein sequence ID" value="CAD8058700.1"/>
    <property type="molecule type" value="Genomic_DNA"/>
</dbReference>
<dbReference type="AlphaFoldDB" id="A0A8S1KT15"/>
<proteinExistence type="predicted"/>
<organism evidence="1 2">
    <name type="scientific">Paramecium sonneborni</name>
    <dbReference type="NCBI Taxonomy" id="65129"/>
    <lineage>
        <taxon>Eukaryota</taxon>
        <taxon>Sar</taxon>
        <taxon>Alveolata</taxon>
        <taxon>Ciliophora</taxon>
        <taxon>Intramacronucleata</taxon>
        <taxon>Oligohymenophorea</taxon>
        <taxon>Peniculida</taxon>
        <taxon>Parameciidae</taxon>
        <taxon>Paramecium</taxon>
    </lineage>
</organism>